<proteinExistence type="predicted"/>
<accession>A0A6J5NEB6</accession>
<reference evidence="1" key="1">
    <citation type="submission" date="2020-04" db="EMBL/GenBank/DDBJ databases">
        <authorList>
            <person name="Chiriac C."/>
            <person name="Salcher M."/>
            <person name="Ghai R."/>
            <person name="Kavagutti S V."/>
        </authorList>
    </citation>
    <scope>NUCLEOTIDE SEQUENCE</scope>
</reference>
<organism evidence="1">
    <name type="scientific">uncultured Caudovirales phage</name>
    <dbReference type="NCBI Taxonomy" id="2100421"/>
    <lineage>
        <taxon>Viruses</taxon>
        <taxon>Duplodnaviria</taxon>
        <taxon>Heunggongvirae</taxon>
        <taxon>Uroviricota</taxon>
        <taxon>Caudoviricetes</taxon>
        <taxon>Peduoviridae</taxon>
        <taxon>Maltschvirus</taxon>
        <taxon>Maltschvirus maltsch</taxon>
    </lineage>
</organism>
<name>A0A6J5NEB6_9CAUD</name>
<protein>
    <submittedName>
        <fullName evidence="1">Uncharacterized protein</fullName>
    </submittedName>
</protein>
<gene>
    <name evidence="1" type="ORF">UFOVP672_34</name>
</gene>
<evidence type="ECO:0000313" key="1">
    <source>
        <dbReference type="EMBL" id="CAB4155871.1"/>
    </source>
</evidence>
<dbReference type="EMBL" id="LR796636">
    <property type="protein sequence ID" value="CAB4155871.1"/>
    <property type="molecule type" value="Genomic_DNA"/>
</dbReference>
<sequence length="92" mass="10943">MKKKLSRKAWLKSLKVGDVVWVMLPRWKVPQERTIIEMKFVRHHVDLSGVYEYYECLFDPTDETVQCRTAVPNEWVDCSDIFPTKRAWALAQ</sequence>